<dbReference type="Pfam" id="PF07393">
    <property type="entry name" value="Sec10_HB"/>
    <property type="match status" value="1"/>
</dbReference>
<reference evidence="3 4" key="1">
    <citation type="journal article" date="2023" name="Elife">
        <title>Identification of key yeast species and microbe-microbe interactions impacting larval growth of Drosophila in the wild.</title>
        <authorList>
            <person name="Mure A."/>
            <person name="Sugiura Y."/>
            <person name="Maeda R."/>
            <person name="Honda K."/>
            <person name="Sakurai N."/>
            <person name="Takahashi Y."/>
            <person name="Watada M."/>
            <person name="Katoh T."/>
            <person name="Gotoh A."/>
            <person name="Gotoh Y."/>
            <person name="Taniguchi I."/>
            <person name="Nakamura K."/>
            <person name="Hayashi T."/>
            <person name="Katayama T."/>
            <person name="Uemura T."/>
            <person name="Hattori Y."/>
        </authorList>
    </citation>
    <scope>NUCLEOTIDE SEQUENCE [LARGE SCALE GENOMIC DNA]</scope>
    <source>
        <strain evidence="3 4">SB-73</strain>
    </source>
</reference>
<organism evidence="3 4">
    <name type="scientific">Starmerella bacillaris</name>
    <name type="common">Yeast</name>
    <name type="synonym">Candida zemplinina</name>
    <dbReference type="NCBI Taxonomy" id="1247836"/>
    <lineage>
        <taxon>Eukaryota</taxon>
        <taxon>Fungi</taxon>
        <taxon>Dikarya</taxon>
        <taxon>Ascomycota</taxon>
        <taxon>Saccharomycotina</taxon>
        <taxon>Dipodascomycetes</taxon>
        <taxon>Dipodascales</taxon>
        <taxon>Trichomonascaceae</taxon>
        <taxon>Starmerella</taxon>
    </lineage>
</organism>
<evidence type="ECO:0000313" key="4">
    <source>
        <dbReference type="Proteomes" id="UP001362899"/>
    </source>
</evidence>
<gene>
    <name evidence="3" type="ORF">DASB73_026740</name>
</gene>
<feature type="domain" description="Exocyst complex component Sec10-like alpha-helical bundle" evidence="2">
    <location>
        <begin position="510"/>
        <end position="969"/>
    </location>
</feature>
<dbReference type="InterPro" id="IPR048627">
    <property type="entry name" value="Sec10_HB"/>
</dbReference>
<dbReference type="GO" id="GO:0006887">
    <property type="term" value="P:exocytosis"/>
    <property type="evidence" value="ECO:0007669"/>
    <property type="project" value="TreeGrafter"/>
</dbReference>
<feature type="compositionally biased region" description="Basic residues" evidence="1">
    <location>
        <begin position="122"/>
        <end position="139"/>
    </location>
</feature>
<name>A0AAV5RKN1_STABA</name>
<dbReference type="PANTHER" id="PTHR12100:SF1">
    <property type="entry name" value="RECYCLIN-1"/>
    <property type="match status" value="1"/>
</dbReference>
<sequence length="984" mass="110567">MSLLDTDVDSLTSIPALSDSHQASPSPSDLWSSSMLALQPERKGTPVSNVQKTVNASDGAAKSAQIAKDIDNTAENHIAVIDTPLNSNVQKTMSELDIEDHIDLHEDNGDHIDIIAEDPAKQKKKKTKRRRRRKSKKVGKLSNNSELVLFDRGFDDPYGESDDGSAWSSYSGYSSSPYVSDNDLAKNSVQDIPNLPNVPQVYNTHPESNLQKLSTTRSIEDYFGQYPNIFEALCNSKALTINELFVLAQLDRESRKVVTSDKVWLPICKKFVITKTSDGIITPSTVLSHGYLNTAYATFLRILETVIPVFKDLTLCSSVQCAAVCGRMAEILGPDFPNLDTSRIREMLDNYKLNLIEKLDVAINESEQATIKKVTKDCIDFEKQIGDHGFKLLVVDKLVGESLKLDYEQAVHVEFEDINVNEQQIEQSFNDIGAWLIHQKYKIFDSDSSIPSEWQHDVWTRALDKSIGSLIVYLQSILAAAGEKEYLSTVVKINKASKCLSNNSTLKDATDKTDDISDLVDIQIMKPILDEFCIRQSEFIQAKAISIVQAWKDSMSKSETETENYLWRNVPKKSDKRNFMSSFKWAFAQNEEEEKNEEDNNVANPLPKTEFEAQTAVLATKLRGMESFVSIEASIEILELCRAGMHRLRAVGRESLKSSEDLFLLFLHIVGTKHVQAAFEKAIKVLNSYDPKRYGRLVVRIQDDDGISKPAGRRNGSKTSLASSDEEIQSGSMAVEPLAVFTELVNVGDLVQQMAHVFFQEELISTKIIKPGDFSSRSVVAKRKFEQMLDEMLAEGLSRGIDVLMDQVDFTLVTEQLGSDYLPLPTQEVMVKSTTACEKVISLVQAHLNMLRESTEKGLFDVFQEEVGMRLFASLCKHIKRQTISVDGAITLIADINAYHAFIVTLRQNNLIPYYEALKRIAQLFLVDRKHAKQLASAMSDSARYQSLITIDEIVEFVKRRQDWPLIKSKVEKYLYGVLTCTIC</sequence>
<feature type="region of interest" description="Disordered" evidence="1">
    <location>
        <begin position="708"/>
        <end position="728"/>
    </location>
</feature>
<dbReference type="InterPro" id="IPR009976">
    <property type="entry name" value="Sec10-like"/>
</dbReference>
<dbReference type="PANTHER" id="PTHR12100">
    <property type="entry name" value="SEC10"/>
    <property type="match status" value="1"/>
</dbReference>
<comment type="caution">
    <text evidence="3">The sequence shown here is derived from an EMBL/GenBank/DDBJ whole genome shotgun (WGS) entry which is preliminary data.</text>
</comment>
<dbReference type="AlphaFoldDB" id="A0AAV5RKN1"/>
<evidence type="ECO:0000256" key="1">
    <source>
        <dbReference type="SAM" id="MobiDB-lite"/>
    </source>
</evidence>
<keyword evidence="4" id="KW-1185">Reference proteome</keyword>
<evidence type="ECO:0000259" key="2">
    <source>
        <dbReference type="Pfam" id="PF07393"/>
    </source>
</evidence>
<dbReference type="Proteomes" id="UP001362899">
    <property type="component" value="Unassembled WGS sequence"/>
</dbReference>
<dbReference type="EMBL" id="BTGC01000008">
    <property type="protein sequence ID" value="GMM51711.1"/>
    <property type="molecule type" value="Genomic_DNA"/>
</dbReference>
<feature type="region of interest" description="Disordered" evidence="1">
    <location>
        <begin position="113"/>
        <end position="140"/>
    </location>
</feature>
<accession>A0AAV5RKN1</accession>
<dbReference type="GO" id="GO:0000145">
    <property type="term" value="C:exocyst"/>
    <property type="evidence" value="ECO:0007669"/>
    <property type="project" value="TreeGrafter"/>
</dbReference>
<proteinExistence type="predicted"/>
<protein>
    <submittedName>
        <fullName evidence="3">Rcy1 protein</fullName>
    </submittedName>
</protein>
<evidence type="ECO:0000313" key="3">
    <source>
        <dbReference type="EMBL" id="GMM51711.1"/>
    </source>
</evidence>
<dbReference type="GO" id="GO:0006893">
    <property type="term" value="P:Golgi to plasma membrane transport"/>
    <property type="evidence" value="ECO:0007669"/>
    <property type="project" value="TreeGrafter"/>
</dbReference>